<dbReference type="InterPro" id="IPR010695">
    <property type="entry name" value="FAIM1"/>
</dbReference>
<dbReference type="OMA" id="VDDRAKT"/>
<dbReference type="OrthoDB" id="6262731at2759"/>
<dbReference type="InterPro" id="IPR038513">
    <property type="entry name" value="FAIM1_dom_sf"/>
</dbReference>
<dbReference type="GeneID" id="115383814"/>
<gene>
    <name evidence="1" type="primary">LOC115383814</name>
</gene>
<reference evidence="1" key="2">
    <citation type="submission" date="2025-09" db="UniProtKB">
        <authorList>
            <consortium name="Ensembl"/>
        </authorList>
    </citation>
    <scope>IDENTIFICATION</scope>
</reference>
<reference evidence="1" key="1">
    <citation type="submission" date="2025-08" db="UniProtKB">
        <authorList>
            <consortium name="Ensembl"/>
        </authorList>
    </citation>
    <scope>IDENTIFICATION</scope>
</reference>
<dbReference type="Gene3D" id="2.40.128.180">
    <property type="match status" value="2"/>
</dbReference>
<evidence type="ECO:0000313" key="1">
    <source>
        <dbReference type="Ensembl" id="ENSSFAP00005005136.1"/>
    </source>
</evidence>
<evidence type="ECO:0000313" key="2">
    <source>
        <dbReference type="Proteomes" id="UP000472267"/>
    </source>
</evidence>
<dbReference type="Ensembl" id="ENSSFAT00005005436.1">
    <property type="protein sequence ID" value="ENSSFAP00005005136.1"/>
    <property type="gene ID" value="ENSSFAG00005003266.1"/>
</dbReference>
<dbReference type="InParanoid" id="A0A672FE49"/>
<keyword evidence="2" id="KW-1185">Reference proteome</keyword>
<dbReference type="FunFam" id="2.40.128.180:FF:000001">
    <property type="entry name" value="Fas apoptotic inhibitory molecule 1"/>
    <property type="match status" value="1"/>
</dbReference>
<accession>A0A672FE49</accession>
<protein>
    <submittedName>
        <fullName evidence="1">Fas apoptotic inhibitory molecule 1-like</fullName>
    </submittedName>
</protein>
<dbReference type="Proteomes" id="UP000472267">
    <property type="component" value="Unassembled WGS sequence"/>
</dbReference>
<dbReference type="Pfam" id="PF06905">
    <property type="entry name" value="FAIM1"/>
    <property type="match status" value="1"/>
</dbReference>
<dbReference type="PANTHER" id="PTHR13088:SF3">
    <property type="entry name" value="FAS APOPTOTIC INHIBITORY MOLECULE 1"/>
    <property type="match status" value="1"/>
</dbReference>
<dbReference type="PANTHER" id="PTHR13088">
    <property type="entry name" value="FAS APOPTOTIC INHIBITORY MOLECULE FAIM"/>
    <property type="match status" value="1"/>
</dbReference>
<dbReference type="RefSeq" id="XP_029941863.1">
    <property type="nucleotide sequence ID" value="XM_030086003.1"/>
</dbReference>
<sequence>MLSDDTVAVWEVALSDGVFRIEFAHGTTTGKRIVCINGKEVIRKDWMFKLVGKETFTVGSSETKATIYIEAVSGFAYEYSLEVDGKSLQKFTDSRAKITKTWLLKADGEDYRVVLEKDTMDVWCNGEKMNTTWEFVDDGTEAVFPVGEHECCIKATSSGGRRKSGGIVHCLLLDGQKVAASAQ</sequence>
<name>A0A672FE49_SALFA</name>
<proteinExistence type="predicted"/>
<dbReference type="GO" id="GO:1902042">
    <property type="term" value="P:negative regulation of extrinsic apoptotic signaling pathway via death domain receptors"/>
    <property type="evidence" value="ECO:0007669"/>
    <property type="project" value="TreeGrafter"/>
</dbReference>
<dbReference type="AlphaFoldDB" id="A0A672FE49"/>
<organism evidence="1 2">
    <name type="scientific">Salarias fasciatus</name>
    <name type="common">Jewelled blenny</name>
    <name type="synonym">Blennius fasciatus</name>
    <dbReference type="NCBI Taxonomy" id="181472"/>
    <lineage>
        <taxon>Eukaryota</taxon>
        <taxon>Metazoa</taxon>
        <taxon>Chordata</taxon>
        <taxon>Craniata</taxon>
        <taxon>Vertebrata</taxon>
        <taxon>Euteleostomi</taxon>
        <taxon>Actinopterygii</taxon>
        <taxon>Neopterygii</taxon>
        <taxon>Teleostei</taxon>
        <taxon>Neoteleostei</taxon>
        <taxon>Acanthomorphata</taxon>
        <taxon>Ovalentaria</taxon>
        <taxon>Blenniimorphae</taxon>
        <taxon>Blenniiformes</taxon>
        <taxon>Blennioidei</taxon>
        <taxon>Blenniidae</taxon>
        <taxon>Salariinae</taxon>
        <taxon>Salarias</taxon>
    </lineage>
</organism>